<dbReference type="InterPro" id="IPR000182">
    <property type="entry name" value="GNAT_dom"/>
</dbReference>
<dbReference type="EMBL" id="CP113527">
    <property type="protein sequence ID" value="WDV07945.1"/>
    <property type="molecule type" value="Genomic_DNA"/>
</dbReference>
<dbReference type="AlphaFoldDB" id="A0AAJ5UX56"/>
<dbReference type="EC" id="2.3.1.-" evidence="2"/>
<dbReference type="Pfam" id="PF13527">
    <property type="entry name" value="Acetyltransf_9"/>
    <property type="match status" value="1"/>
</dbReference>
<gene>
    <name evidence="2" type="ORF">OU989_05505</name>
</gene>
<dbReference type="GO" id="GO:0016747">
    <property type="term" value="F:acyltransferase activity, transferring groups other than amino-acyl groups"/>
    <property type="evidence" value="ECO:0007669"/>
    <property type="project" value="InterPro"/>
</dbReference>
<dbReference type="PANTHER" id="PTHR34815:SF2">
    <property type="entry name" value="N-ACETYLTRANSFERASE DOMAIN-CONTAINING PROTEIN"/>
    <property type="match status" value="1"/>
</dbReference>
<dbReference type="InterPro" id="IPR053013">
    <property type="entry name" value="LAT"/>
</dbReference>
<dbReference type="PANTHER" id="PTHR34815">
    <property type="entry name" value="LYSINE ACETYLTRANSFERASE"/>
    <property type="match status" value="1"/>
</dbReference>
<dbReference type="SUPFAM" id="SSF55729">
    <property type="entry name" value="Acyl-CoA N-acyltransferases (Nat)"/>
    <property type="match status" value="1"/>
</dbReference>
<accession>A0AAJ5UX56</accession>
<dbReference type="RefSeq" id="WP_274796118.1">
    <property type="nucleotide sequence ID" value="NZ_CP113527.1"/>
</dbReference>
<sequence>MKKIREATKEDMIEVYKMGYDVWGDNLPYEKYITMCQASNKYKKGKWYVLEATDTKQLLSSLIVYELNLSEDQIVKGLGSIATPLNLRKKGYASLLVKETINKLEQEENCNNFFLYSDIGIEFYKGLGFIVLPNDSQKYNDSVCMYYSKENKIGSISLDIPDYF</sequence>
<keyword evidence="2" id="KW-0012">Acyltransferase</keyword>
<evidence type="ECO:0000313" key="3">
    <source>
        <dbReference type="Proteomes" id="UP001219585"/>
    </source>
</evidence>
<dbReference type="InterPro" id="IPR016181">
    <property type="entry name" value="Acyl_CoA_acyltransferase"/>
</dbReference>
<reference evidence="2" key="1">
    <citation type="submission" date="2022-11" db="EMBL/GenBank/DDBJ databases">
        <title>Lysinibacillus irui.</title>
        <authorList>
            <person name="Akintayo S.O."/>
        </authorList>
    </citation>
    <scope>NUCLEOTIDE SEQUENCE</scope>
    <source>
        <strain evidence="2">IRB4-01</strain>
    </source>
</reference>
<dbReference type="KEGG" id="liu:OU989_05505"/>
<dbReference type="Gene3D" id="3.40.630.30">
    <property type="match status" value="1"/>
</dbReference>
<feature type="domain" description="N-acetyltransferase" evidence="1">
    <location>
        <begin position="2"/>
        <end position="150"/>
    </location>
</feature>
<proteinExistence type="predicted"/>
<evidence type="ECO:0000313" key="2">
    <source>
        <dbReference type="EMBL" id="WDV07945.1"/>
    </source>
</evidence>
<dbReference type="PROSITE" id="PS51186">
    <property type="entry name" value="GNAT"/>
    <property type="match status" value="1"/>
</dbReference>
<name>A0AAJ5UX56_9BACI</name>
<keyword evidence="2" id="KW-0808">Transferase</keyword>
<dbReference type="Proteomes" id="UP001219585">
    <property type="component" value="Chromosome"/>
</dbReference>
<evidence type="ECO:0000259" key="1">
    <source>
        <dbReference type="PROSITE" id="PS51186"/>
    </source>
</evidence>
<organism evidence="2 3">
    <name type="scientific">Lysinibacillus irui</name>
    <dbReference type="NCBI Taxonomy" id="2998077"/>
    <lineage>
        <taxon>Bacteria</taxon>
        <taxon>Bacillati</taxon>
        <taxon>Bacillota</taxon>
        <taxon>Bacilli</taxon>
        <taxon>Bacillales</taxon>
        <taxon>Bacillaceae</taxon>
        <taxon>Lysinibacillus</taxon>
    </lineage>
</organism>
<protein>
    <submittedName>
        <fullName evidence="2">GNAT family N-acetyltransferase</fullName>
        <ecNumber evidence="2">2.3.1.-</ecNumber>
    </submittedName>
</protein>